<reference evidence="2" key="2">
    <citation type="submission" date="2020-04" db="EMBL/GenBank/DDBJ databases">
        <authorList>
            <consortium name="NCBI Genome Project"/>
        </authorList>
    </citation>
    <scope>NUCLEOTIDE SEQUENCE</scope>
    <source>
        <strain evidence="2">CBS 342.82</strain>
    </source>
</reference>
<name>A0A6J3M4Q8_9PEZI</name>
<dbReference type="AlphaFoldDB" id="A0A6J3M4Q8"/>
<protein>
    <submittedName>
        <fullName evidence="2">Uncharacterized protein</fullName>
    </submittedName>
</protein>
<dbReference type="RefSeq" id="XP_033460052.1">
    <property type="nucleotide sequence ID" value="XM_033599747.1"/>
</dbReference>
<reference evidence="2" key="3">
    <citation type="submission" date="2025-08" db="UniProtKB">
        <authorList>
            <consortium name="RefSeq"/>
        </authorList>
    </citation>
    <scope>IDENTIFICATION</scope>
    <source>
        <strain evidence="2">CBS 342.82</strain>
    </source>
</reference>
<accession>A0A6J3M4Q8</accession>
<reference evidence="2" key="1">
    <citation type="submission" date="2020-01" db="EMBL/GenBank/DDBJ databases">
        <authorList>
            <consortium name="DOE Joint Genome Institute"/>
            <person name="Haridas S."/>
            <person name="Albert R."/>
            <person name="Binder M."/>
            <person name="Bloem J."/>
            <person name="Labutti K."/>
            <person name="Salamov A."/>
            <person name="Andreopoulos B."/>
            <person name="Baker S.E."/>
            <person name="Barry K."/>
            <person name="Bills G."/>
            <person name="Bluhm B.H."/>
            <person name="Cannon C."/>
            <person name="Castanera R."/>
            <person name="Culley D.E."/>
            <person name="Daum C."/>
            <person name="Ezra D."/>
            <person name="Gonzalez J.B."/>
            <person name="Henrissat B."/>
            <person name="Kuo A."/>
            <person name="Liang C."/>
            <person name="Lipzen A."/>
            <person name="Lutzoni F."/>
            <person name="Magnuson J."/>
            <person name="Mondo S."/>
            <person name="Nolan M."/>
            <person name="Ohm R."/>
            <person name="Pangilinan J."/>
            <person name="Park H.-J."/>
            <person name="Ramirez L."/>
            <person name="Alfaro M."/>
            <person name="Sun H."/>
            <person name="Tritt A."/>
            <person name="Yoshinaga Y."/>
            <person name="Zwiers L.-H."/>
            <person name="Turgeon B.G."/>
            <person name="Goodwin S.B."/>
            <person name="Spatafora J.W."/>
            <person name="Crous P.W."/>
            <person name="Grigoriev I.V."/>
        </authorList>
    </citation>
    <scope>NUCLEOTIDE SEQUENCE</scope>
    <source>
        <strain evidence="2">CBS 342.82</strain>
    </source>
</reference>
<gene>
    <name evidence="2" type="ORF">K489DRAFT_223231</name>
</gene>
<sequence>MCGQIDHKTYIDLYRMPSNSRKFAYKLTWDIPSATEDGRYYTPQSNDDSICLYRLFRCRVVVVPTRRRKARFVKCRYVLPEPSPASHQASIIIVDDRHGDNVVIYHLWDCHWRTVMSELRSIVSRMWVRLKRLSYCLMVLFKAGDPFLRLEPPTIDPPAAGGGAELAGVKIENPLPKSVSSAWIGQPKNATSEA</sequence>
<evidence type="ECO:0000313" key="1">
    <source>
        <dbReference type="Proteomes" id="UP000504637"/>
    </source>
</evidence>
<organism evidence="2">
    <name type="scientific">Dissoconium aciculare CBS 342.82</name>
    <dbReference type="NCBI Taxonomy" id="1314786"/>
    <lineage>
        <taxon>Eukaryota</taxon>
        <taxon>Fungi</taxon>
        <taxon>Dikarya</taxon>
        <taxon>Ascomycota</taxon>
        <taxon>Pezizomycotina</taxon>
        <taxon>Dothideomycetes</taxon>
        <taxon>Dothideomycetidae</taxon>
        <taxon>Mycosphaerellales</taxon>
        <taxon>Dissoconiaceae</taxon>
        <taxon>Dissoconium</taxon>
    </lineage>
</organism>
<keyword evidence="1" id="KW-1185">Reference proteome</keyword>
<dbReference type="Proteomes" id="UP000504637">
    <property type="component" value="Unplaced"/>
</dbReference>
<evidence type="ECO:0000313" key="2">
    <source>
        <dbReference type="RefSeq" id="XP_033460052.1"/>
    </source>
</evidence>
<proteinExistence type="predicted"/>
<dbReference type="GeneID" id="54357546"/>